<evidence type="ECO:0000256" key="1">
    <source>
        <dbReference type="ARBA" id="ARBA00004613"/>
    </source>
</evidence>
<comment type="similarity">
    <text evidence="2">Belongs to the 'GDSL' lipolytic enzyme family.</text>
</comment>
<protein>
    <submittedName>
        <fullName evidence="9">Uncharacterized protein</fullName>
    </submittedName>
</protein>
<evidence type="ECO:0000256" key="2">
    <source>
        <dbReference type="ARBA" id="ARBA00008668"/>
    </source>
</evidence>
<evidence type="ECO:0000313" key="10">
    <source>
        <dbReference type="Proteomes" id="UP001634393"/>
    </source>
</evidence>
<evidence type="ECO:0000256" key="5">
    <source>
        <dbReference type="ARBA" id="ARBA00022801"/>
    </source>
</evidence>
<evidence type="ECO:0000256" key="4">
    <source>
        <dbReference type="ARBA" id="ARBA00022729"/>
    </source>
</evidence>
<proteinExistence type="inferred from homology"/>
<dbReference type="SUPFAM" id="SSF52266">
    <property type="entry name" value="SGNH hydrolase"/>
    <property type="match status" value="1"/>
</dbReference>
<dbReference type="Proteomes" id="UP001634393">
    <property type="component" value="Unassembled WGS sequence"/>
</dbReference>
<sequence>MSQTKSQNLLLITLFLFSLFTPSICHNTITQNNESKIRGMFVFGSSLVDNGNNNFLSNSMARADYSPYGIDFPLGISGRYTNGRNVIDLLGQKLNLPNFIPPFNDPSTNGMKIINGVNFASGGSGILDDTGAVVGKVTSLNEQIRNFEEVTLPDLDLQLSRETVSSQFLFVVGSGGNDYSLNYFLGFANNNNNNITLQAFTSNLITSLSNQLKRLYNLGARKFVLMSINPNGCSPSATARLPTGSGCVQRLNQAAQLFNLNLKNLVDDIQPKLPGSNLVFVNSYNVMIDIIRFPSFRGFRDVSSSCCEVGGTGILCRRGGSICENRSSYVYFDGLHPTEAVNIVIACKAFESIQTSEVYPFNVKRLSEI</sequence>
<organism evidence="9 10">
    <name type="scientific">Penstemon smallii</name>
    <dbReference type="NCBI Taxonomy" id="265156"/>
    <lineage>
        <taxon>Eukaryota</taxon>
        <taxon>Viridiplantae</taxon>
        <taxon>Streptophyta</taxon>
        <taxon>Embryophyta</taxon>
        <taxon>Tracheophyta</taxon>
        <taxon>Spermatophyta</taxon>
        <taxon>Magnoliopsida</taxon>
        <taxon>eudicotyledons</taxon>
        <taxon>Gunneridae</taxon>
        <taxon>Pentapetalae</taxon>
        <taxon>asterids</taxon>
        <taxon>lamiids</taxon>
        <taxon>Lamiales</taxon>
        <taxon>Plantaginaceae</taxon>
        <taxon>Cheloneae</taxon>
        <taxon>Penstemon</taxon>
    </lineage>
</organism>
<feature type="chain" id="PRO_5044771957" evidence="8">
    <location>
        <begin position="26"/>
        <end position="369"/>
    </location>
</feature>
<dbReference type="InterPro" id="IPR035669">
    <property type="entry name" value="SGNH_plant_lipase-like"/>
</dbReference>
<comment type="caution">
    <text evidence="9">The sequence shown here is derived from an EMBL/GenBank/DDBJ whole genome shotgun (WGS) entry which is preliminary data.</text>
</comment>
<dbReference type="InterPro" id="IPR051238">
    <property type="entry name" value="GDSL_esterase/lipase"/>
</dbReference>
<keyword evidence="10" id="KW-1185">Reference proteome</keyword>
<keyword evidence="5" id="KW-0378">Hydrolase</keyword>
<evidence type="ECO:0000256" key="8">
    <source>
        <dbReference type="SAM" id="SignalP"/>
    </source>
</evidence>
<comment type="subcellular location">
    <subcellularLocation>
        <location evidence="1">Secreted</location>
    </subcellularLocation>
</comment>
<keyword evidence="7" id="KW-0443">Lipid metabolism</keyword>
<dbReference type="CDD" id="cd01837">
    <property type="entry name" value="SGNH_plant_lipase_like"/>
    <property type="match status" value="1"/>
</dbReference>
<evidence type="ECO:0000256" key="6">
    <source>
        <dbReference type="ARBA" id="ARBA00022963"/>
    </source>
</evidence>
<dbReference type="InterPro" id="IPR001087">
    <property type="entry name" value="GDSL"/>
</dbReference>
<keyword evidence="6" id="KW-0442">Lipid degradation</keyword>
<dbReference type="AlphaFoldDB" id="A0ABD3UAV6"/>
<dbReference type="PANTHER" id="PTHR45650">
    <property type="entry name" value="GDSL-LIKE LIPASE/ACYLHYDROLASE-RELATED"/>
    <property type="match status" value="1"/>
</dbReference>
<dbReference type="GO" id="GO:0016042">
    <property type="term" value="P:lipid catabolic process"/>
    <property type="evidence" value="ECO:0007669"/>
    <property type="project" value="UniProtKB-KW"/>
</dbReference>
<dbReference type="GO" id="GO:0016787">
    <property type="term" value="F:hydrolase activity"/>
    <property type="evidence" value="ECO:0007669"/>
    <property type="project" value="UniProtKB-KW"/>
</dbReference>
<name>A0ABD3UAV6_9LAMI</name>
<keyword evidence="4 8" id="KW-0732">Signal</keyword>
<accession>A0ABD3UAV6</accession>
<dbReference type="InterPro" id="IPR036514">
    <property type="entry name" value="SGNH_hydro_sf"/>
</dbReference>
<evidence type="ECO:0000313" key="9">
    <source>
        <dbReference type="EMBL" id="KAL3845593.1"/>
    </source>
</evidence>
<dbReference type="Pfam" id="PF00657">
    <property type="entry name" value="Lipase_GDSL"/>
    <property type="match status" value="1"/>
</dbReference>
<reference evidence="9 10" key="1">
    <citation type="submission" date="2024-12" db="EMBL/GenBank/DDBJ databases">
        <title>The unique morphological basis and parallel evolutionary history of personate flowers in Penstemon.</title>
        <authorList>
            <person name="Depatie T.H."/>
            <person name="Wessinger C.A."/>
        </authorList>
    </citation>
    <scope>NUCLEOTIDE SEQUENCE [LARGE SCALE GENOMIC DNA]</scope>
    <source>
        <strain evidence="9">WTNN_2</strain>
        <tissue evidence="9">Leaf</tissue>
    </source>
</reference>
<dbReference type="EMBL" id="JBJXBP010000002">
    <property type="protein sequence ID" value="KAL3845593.1"/>
    <property type="molecule type" value="Genomic_DNA"/>
</dbReference>
<evidence type="ECO:0000256" key="7">
    <source>
        <dbReference type="ARBA" id="ARBA00023098"/>
    </source>
</evidence>
<evidence type="ECO:0000256" key="3">
    <source>
        <dbReference type="ARBA" id="ARBA00022525"/>
    </source>
</evidence>
<dbReference type="Gene3D" id="3.40.50.1110">
    <property type="entry name" value="SGNH hydrolase"/>
    <property type="match status" value="1"/>
</dbReference>
<feature type="signal peptide" evidence="8">
    <location>
        <begin position="1"/>
        <end position="25"/>
    </location>
</feature>
<gene>
    <name evidence="9" type="ORF">ACJIZ3_002996</name>
</gene>
<keyword evidence="3" id="KW-0964">Secreted</keyword>
<dbReference type="PANTHER" id="PTHR45650:SF2">
    <property type="entry name" value="OS06G0560700 PROTEIN"/>
    <property type="match status" value="1"/>
</dbReference>
<dbReference type="GO" id="GO:0005576">
    <property type="term" value="C:extracellular region"/>
    <property type="evidence" value="ECO:0007669"/>
    <property type="project" value="UniProtKB-SubCell"/>
</dbReference>